<keyword evidence="3" id="KW-1185">Reference proteome</keyword>
<dbReference type="Proteomes" id="UP000765509">
    <property type="component" value="Unassembled WGS sequence"/>
</dbReference>
<protein>
    <submittedName>
        <fullName evidence="2">Uncharacterized protein</fullName>
    </submittedName>
</protein>
<feature type="compositionally biased region" description="Basic and acidic residues" evidence="1">
    <location>
        <begin position="283"/>
        <end position="301"/>
    </location>
</feature>
<sequence length="448" mass="49098">MDSLHPSLSQALPLRDYDAEQALQAPFRAAALGIATFYKRAAENGRKAYSLGYSSALQDVLEFLQAGLDYQTDQNEHQHSEQRMALTIERVMDYIQRRQEALRAESQEPSEEDGINTNSSSTQQTAQNSSSINLHQSISSSSQTNSNQSQSIHSLDNNPSNPSQANSNSSNNTVNPSTTLSTTSSSLTTTNVSSNSTNSTLISTSRRRTSPRQTNSPSLDHIQLPTCRSSDLGPNPPSTFTPSSSTLNFSFSSLNPTLLSHHQHHSIGSNNSSRRHRNVMSSEPRKGKAKDRSNALDRERSISASQLDSFGLVSSGYSHYSPTLPSSSTDSANSRVLSSIGNKRRYPIESTLISSHEPSSVMSASLTGARAIRRANLNSRIVPTTAVMMEGTEETHRHSPISEGPIKIHSEDDVVMFLQPSPQQQPYSEESIERASKRISTRKNKDFK</sequence>
<feature type="compositionally biased region" description="Low complexity" evidence="1">
    <location>
        <begin position="419"/>
        <end position="429"/>
    </location>
</feature>
<gene>
    <name evidence="2" type="ORF">O181_060916</name>
</gene>
<dbReference type="PANTHER" id="PTHR38645:SF1">
    <property type="entry name" value="YALI0F12243P"/>
    <property type="match status" value="1"/>
</dbReference>
<feature type="region of interest" description="Disordered" evidence="1">
    <location>
        <begin position="419"/>
        <end position="448"/>
    </location>
</feature>
<organism evidence="2 3">
    <name type="scientific">Austropuccinia psidii MF-1</name>
    <dbReference type="NCBI Taxonomy" id="1389203"/>
    <lineage>
        <taxon>Eukaryota</taxon>
        <taxon>Fungi</taxon>
        <taxon>Dikarya</taxon>
        <taxon>Basidiomycota</taxon>
        <taxon>Pucciniomycotina</taxon>
        <taxon>Pucciniomycetes</taxon>
        <taxon>Pucciniales</taxon>
        <taxon>Sphaerophragmiaceae</taxon>
        <taxon>Austropuccinia</taxon>
    </lineage>
</organism>
<dbReference type="AlphaFoldDB" id="A0A9Q3HX14"/>
<dbReference type="EMBL" id="AVOT02028646">
    <property type="protein sequence ID" value="MBW0521201.1"/>
    <property type="molecule type" value="Genomic_DNA"/>
</dbReference>
<proteinExistence type="predicted"/>
<reference evidence="2" key="1">
    <citation type="submission" date="2021-03" db="EMBL/GenBank/DDBJ databases">
        <title>Draft genome sequence of rust myrtle Austropuccinia psidii MF-1, a brazilian biotype.</title>
        <authorList>
            <person name="Quecine M.C."/>
            <person name="Pachon D.M.R."/>
            <person name="Bonatelli M.L."/>
            <person name="Correr F.H."/>
            <person name="Franceschini L.M."/>
            <person name="Leite T.F."/>
            <person name="Margarido G.R.A."/>
            <person name="Almeida C.A."/>
            <person name="Ferrarezi J.A."/>
            <person name="Labate C.A."/>
        </authorList>
    </citation>
    <scope>NUCLEOTIDE SEQUENCE</scope>
    <source>
        <strain evidence="2">MF-1</strain>
    </source>
</reference>
<name>A0A9Q3HX14_9BASI</name>
<comment type="caution">
    <text evidence="2">The sequence shown here is derived from an EMBL/GenBank/DDBJ whole genome shotgun (WGS) entry which is preliminary data.</text>
</comment>
<feature type="compositionally biased region" description="Low complexity" evidence="1">
    <location>
        <begin position="116"/>
        <end position="204"/>
    </location>
</feature>
<evidence type="ECO:0000313" key="2">
    <source>
        <dbReference type="EMBL" id="MBW0521201.1"/>
    </source>
</evidence>
<feature type="region of interest" description="Disordered" evidence="1">
    <location>
        <begin position="260"/>
        <end position="302"/>
    </location>
</feature>
<evidence type="ECO:0000313" key="3">
    <source>
        <dbReference type="Proteomes" id="UP000765509"/>
    </source>
</evidence>
<feature type="region of interest" description="Disordered" evidence="1">
    <location>
        <begin position="101"/>
        <end position="244"/>
    </location>
</feature>
<dbReference type="OrthoDB" id="21418at2759"/>
<evidence type="ECO:0000256" key="1">
    <source>
        <dbReference type="SAM" id="MobiDB-lite"/>
    </source>
</evidence>
<accession>A0A9Q3HX14</accession>
<dbReference type="PANTHER" id="PTHR38645">
    <property type="entry name" value="CHROMOSOME 9, WHOLE GENOME SHOTGUN SEQUENCE"/>
    <property type="match status" value="1"/>
</dbReference>